<gene>
    <name evidence="1" type="ORF">J2S74_001875</name>
</gene>
<protein>
    <recommendedName>
        <fullName evidence="3">SGNH/GDSL hydrolase family protein</fullName>
    </recommendedName>
</protein>
<reference evidence="1 2" key="1">
    <citation type="submission" date="2023-07" db="EMBL/GenBank/DDBJ databases">
        <title>Genomic Encyclopedia of Type Strains, Phase IV (KMG-IV): sequencing the most valuable type-strain genomes for metagenomic binning, comparative biology and taxonomic classification.</title>
        <authorList>
            <person name="Goeker M."/>
        </authorList>
    </citation>
    <scope>NUCLEOTIDE SEQUENCE [LARGE SCALE GENOMIC DNA]</scope>
    <source>
        <strain evidence="1 2">DSM 9768</strain>
    </source>
</reference>
<dbReference type="RefSeq" id="WP_307324541.1">
    <property type="nucleotide sequence ID" value="NZ_JAUSUG010000006.1"/>
</dbReference>
<sequence length="275" mass="31658">MKKGLFMFFVIISIILVIIGRNSYGTKLDTIAETAHKELAAAVLAQEQKAEEVRILEEERVQSEFDRLTSGLSDSIKQLVERGYFYDEEIHIVAFGSRLITDSQNEGITPWPDLLEQQLNEAYEKSMFQVSTVSVGGLTSLQVLGDRRYEEVLSLSPDIVIIEPFVWNNIGEVATHDTHIVLSMIMEAYEEADENFTIYVQPPHPVFGTHFYPLYVEQLKDYALENGYNYIDHWSDWPDVESDDLLLYVNQEHQMPTQEGHERWSSSIMKLFVNP</sequence>
<dbReference type="SUPFAM" id="SSF52266">
    <property type="entry name" value="SGNH hydrolase"/>
    <property type="match status" value="1"/>
</dbReference>
<dbReference type="Gene3D" id="3.40.50.1110">
    <property type="entry name" value="SGNH hydrolase"/>
    <property type="match status" value="1"/>
</dbReference>
<dbReference type="Proteomes" id="UP001230005">
    <property type="component" value="Unassembled WGS sequence"/>
</dbReference>
<dbReference type="EMBL" id="JAUSUG010000006">
    <property type="protein sequence ID" value="MDQ0254496.1"/>
    <property type="molecule type" value="Genomic_DNA"/>
</dbReference>
<name>A0ABT9ZTC9_9BACI</name>
<comment type="caution">
    <text evidence="1">The sequence shown here is derived from an EMBL/GenBank/DDBJ whole genome shotgun (WGS) entry which is preliminary data.</text>
</comment>
<organism evidence="1 2">
    <name type="scientific">Evansella vedderi</name>
    <dbReference type="NCBI Taxonomy" id="38282"/>
    <lineage>
        <taxon>Bacteria</taxon>
        <taxon>Bacillati</taxon>
        <taxon>Bacillota</taxon>
        <taxon>Bacilli</taxon>
        <taxon>Bacillales</taxon>
        <taxon>Bacillaceae</taxon>
        <taxon>Evansella</taxon>
    </lineage>
</organism>
<keyword evidence="2" id="KW-1185">Reference proteome</keyword>
<dbReference type="InterPro" id="IPR036514">
    <property type="entry name" value="SGNH_hydro_sf"/>
</dbReference>
<evidence type="ECO:0000313" key="2">
    <source>
        <dbReference type="Proteomes" id="UP001230005"/>
    </source>
</evidence>
<evidence type="ECO:0008006" key="3">
    <source>
        <dbReference type="Google" id="ProtNLM"/>
    </source>
</evidence>
<proteinExistence type="predicted"/>
<evidence type="ECO:0000313" key="1">
    <source>
        <dbReference type="EMBL" id="MDQ0254496.1"/>
    </source>
</evidence>
<accession>A0ABT9ZTC9</accession>